<name>A0A376FLZ7_ENTAS</name>
<dbReference type="Proteomes" id="UP000255163">
    <property type="component" value="Unassembled WGS sequence"/>
</dbReference>
<dbReference type="AlphaFoldDB" id="A0A376FLZ7"/>
<accession>A0A376FLZ7</accession>
<organism evidence="2 3">
    <name type="scientific">Enterobacter asburiae</name>
    <dbReference type="NCBI Taxonomy" id="61645"/>
    <lineage>
        <taxon>Bacteria</taxon>
        <taxon>Pseudomonadati</taxon>
        <taxon>Pseudomonadota</taxon>
        <taxon>Gammaproteobacteria</taxon>
        <taxon>Enterobacterales</taxon>
        <taxon>Enterobacteriaceae</taxon>
        <taxon>Enterobacter</taxon>
        <taxon>Enterobacter cloacae complex</taxon>
    </lineage>
</organism>
<feature type="compositionally biased region" description="Polar residues" evidence="1">
    <location>
        <begin position="68"/>
        <end position="81"/>
    </location>
</feature>
<feature type="region of interest" description="Disordered" evidence="1">
    <location>
        <begin position="40"/>
        <end position="86"/>
    </location>
</feature>
<dbReference type="InterPro" id="IPR025147">
    <property type="entry name" value="Packaging_FI"/>
</dbReference>
<sequence length="137" mass="14519">MTEKETLIARLKELGVKLDREVNVTGTIQELTLRISELEEELDENGEEGAEVSVASTTAGSTSGQPGPENTSGSITENPASNEPGELVAVETLVTLHIDALHATRNESLSIVEPGVVIRVTDAEADELISQGLAREV</sequence>
<evidence type="ECO:0000313" key="3">
    <source>
        <dbReference type="Proteomes" id="UP000255163"/>
    </source>
</evidence>
<dbReference type="EMBL" id="UFYI01000007">
    <property type="protein sequence ID" value="STD27270.1"/>
    <property type="molecule type" value="Genomic_DNA"/>
</dbReference>
<gene>
    <name evidence="2" type="ORF">NCTC12123_06028</name>
</gene>
<evidence type="ECO:0000313" key="2">
    <source>
        <dbReference type="EMBL" id="STD27270.1"/>
    </source>
</evidence>
<evidence type="ECO:0000256" key="1">
    <source>
        <dbReference type="SAM" id="MobiDB-lite"/>
    </source>
</evidence>
<reference evidence="2 3" key="1">
    <citation type="submission" date="2018-06" db="EMBL/GenBank/DDBJ databases">
        <authorList>
            <consortium name="Pathogen Informatics"/>
            <person name="Doyle S."/>
        </authorList>
    </citation>
    <scope>NUCLEOTIDE SEQUENCE [LARGE SCALE GENOMIC DNA]</scope>
    <source>
        <strain evidence="2 3">NCTC12123</strain>
    </source>
</reference>
<dbReference type="RefSeq" id="WP_054830176.1">
    <property type="nucleotide sequence ID" value="NZ_CP011863.1"/>
</dbReference>
<feature type="compositionally biased region" description="Acidic residues" evidence="1">
    <location>
        <begin position="40"/>
        <end position="50"/>
    </location>
</feature>
<dbReference type="InterPro" id="IPR043043">
    <property type="entry name" value="Packaging_FI_C"/>
</dbReference>
<dbReference type="Pfam" id="PF14000">
    <property type="entry name" value="Packaging_FI"/>
    <property type="match status" value="1"/>
</dbReference>
<proteinExistence type="predicted"/>
<protein>
    <submittedName>
        <fullName evidence="2">DNA packaging protein</fullName>
    </submittedName>
</protein>
<dbReference type="Gene3D" id="3.40.5.70">
    <property type="entry name" value="DNA packaging chaperone protein FI, C-terminal beta-strand domain"/>
    <property type="match status" value="1"/>
</dbReference>
<feature type="compositionally biased region" description="Low complexity" evidence="1">
    <location>
        <begin position="51"/>
        <end position="64"/>
    </location>
</feature>